<proteinExistence type="predicted"/>
<gene>
    <name evidence="1" type="ORF">DICVIV_10074</name>
</gene>
<reference evidence="2" key="2">
    <citation type="journal article" date="2016" name="Sci. Rep.">
        <title>Dictyocaulus viviparus genome, variome and transcriptome elucidate lungworm biology and support future intervention.</title>
        <authorList>
            <person name="McNulty S.N."/>
            <person name="Strube C."/>
            <person name="Rosa B.A."/>
            <person name="Martin J.C."/>
            <person name="Tyagi R."/>
            <person name="Choi Y.J."/>
            <person name="Wang Q."/>
            <person name="Hallsworth Pepin K."/>
            <person name="Zhang X."/>
            <person name="Ozersky P."/>
            <person name="Wilson R.K."/>
            <person name="Sternberg P.W."/>
            <person name="Gasser R.B."/>
            <person name="Mitreva M."/>
        </authorList>
    </citation>
    <scope>NUCLEOTIDE SEQUENCE [LARGE SCALE GENOMIC DNA]</scope>
    <source>
        <strain evidence="2">HannoverDv2000</strain>
    </source>
</reference>
<name>A0A0D8XH40_DICVI</name>
<organism evidence="1 2">
    <name type="scientific">Dictyocaulus viviparus</name>
    <name type="common">Bovine lungworm</name>
    <dbReference type="NCBI Taxonomy" id="29172"/>
    <lineage>
        <taxon>Eukaryota</taxon>
        <taxon>Metazoa</taxon>
        <taxon>Ecdysozoa</taxon>
        <taxon>Nematoda</taxon>
        <taxon>Chromadorea</taxon>
        <taxon>Rhabditida</taxon>
        <taxon>Rhabditina</taxon>
        <taxon>Rhabditomorpha</taxon>
        <taxon>Strongyloidea</taxon>
        <taxon>Metastrongylidae</taxon>
        <taxon>Dictyocaulus</taxon>
    </lineage>
</organism>
<dbReference type="Proteomes" id="UP000053766">
    <property type="component" value="Unassembled WGS sequence"/>
</dbReference>
<dbReference type="AlphaFoldDB" id="A0A0D8XH40"/>
<protein>
    <submittedName>
        <fullName evidence="1">Uncharacterized protein</fullName>
    </submittedName>
</protein>
<sequence>MPGIKIMSDERGEHIKALEVQNKLKVEELAETPGKLVAIRKDSSPFYSSMTKRIFSPCEDRECCAICRDLKVMHYKQHFETHPDRQKEEDSLKAMEEMGREATRNLSWLCHNVRRVASSKSIEDFAIFKALYGEPISETPVTVAPSTTQWNDEASVDVIKRTHRSESESANEVEKVDAEDPSKAKALYTSLRAISWSGKSFAKACRSNPMP</sequence>
<evidence type="ECO:0000313" key="1">
    <source>
        <dbReference type="EMBL" id="KJH43913.1"/>
    </source>
</evidence>
<dbReference type="EMBL" id="KN716516">
    <property type="protein sequence ID" value="KJH43913.1"/>
    <property type="molecule type" value="Genomic_DNA"/>
</dbReference>
<keyword evidence="2" id="KW-1185">Reference proteome</keyword>
<accession>A0A0D8XH40</accession>
<reference evidence="1 2" key="1">
    <citation type="submission" date="2013-11" db="EMBL/GenBank/DDBJ databases">
        <title>Draft genome of the bovine lungworm Dictyocaulus viviparus.</title>
        <authorList>
            <person name="Mitreva M."/>
        </authorList>
    </citation>
    <scope>NUCLEOTIDE SEQUENCE [LARGE SCALE GENOMIC DNA]</scope>
    <source>
        <strain evidence="1 2">HannoverDv2000</strain>
    </source>
</reference>
<evidence type="ECO:0000313" key="2">
    <source>
        <dbReference type="Proteomes" id="UP000053766"/>
    </source>
</evidence>